<keyword evidence="5" id="KW-0677">Repeat</keyword>
<feature type="compositionally biased region" description="Low complexity" evidence="9">
    <location>
        <begin position="508"/>
        <end position="522"/>
    </location>
</feature>
<evidence type="ECO:0000256" key="2">
    <source>
        <dbReference type="ARBA" id="ARBA00011043"/>
    </source>
</evidence>
<dbReference type="Pfam" id="PF01926">
    <property type="entry name" value="MMR_HSR1"/>
    <property type="match status" value="1"/>
</dbReference>
<dbReference type="GO" id="GO:0030488">
    <property type="term" value="P:tRNA methylation"/>
    <property type="evidence" value="ECO:0007669"/>
    <property type="project" value="TreeGrafter"/>
</dbReference>
<dbReference type="EMBL" id="RCML01000096">
    <property type="protein sequence ID" value="KAG2991833.1"/>
    <property type="molecule type" value="Genomic_DNA"/>
</dbReference>
<keyword evidence="7" id="KW-0342">GTP-binding</keyword>
<evidence type="ECO:0000256" key="5">
    <source>
        <dbReference type="ARBA" id="ARBA00022737"/>
    </source>
</evidence>
<evidence type="ECO:0000256" key="1">
    <source>
        <dbReference type="ARBA" id="ARBA00004173"/>
    </source>
</evidence>
<dbReference type="Pfam" id="PF00400">
    <property type="entry name" value="WD40"/>
    <property type="match status" value="4"/>
</dbReference>
<dbReference type="InterPro" id="IPR027266">
    <property type="entry name" value="TrmE/GcvT-like"/>
</dbReference>
<feature type="region of interest" description="Disordered" evidence="9">
    <location>
        <begin position="506"/>
        <end position="528"/>
    </location>
</feature>
<dbReference type="PROSITE" id="PS00678">
    <property type="entry name" value="WD_REPEATS_1"/>
    <property type="match status" value="1"/>
</dbReference>
<dbReference type="EMBL" id="RCMG01000014">
    <property type="protein sequence ID" value="KAG2868231.1"/>
    <property type="molecule type" value="Genomic_DNA"/>
</dbReference>
<dbReference type="InterPro" id="IPR027417">
    <property type="entry name" value="P-loop_NTPase"/>
</dbReference>
<dbReference type="OrthoDB" id="674604at2759"/>
<evidence type="ECO:0000313" key="13">
    <source>
        <dbReference type="EMBL" id="KAG2954877.1"/>
    </source>
</evidence>
<comment type="caution">
    <text evidence="16">The sequence shown here is derived from an EMBL/GenBank/DDBJ whole genome shotgun (WGS) entry which is preliminary data.</text>
</comment>
<dbReference type="Gene3D" id="2.130.10.10">
    <property type="entry name" value="YVTN repeat-like/Quinoprotein amine dehydrogenase"/>
    <property type="match status" value="4"/>
</dbReference>
<evidence type="ECO:0000313" key="11">
    <source>
        <dbReference type="EMBL" id="KAG2868231.1"/>
    </source>
</evidence>
<dbReference type="NCBIfam" id="NF003661">
    <property type="entry name" value="PRK05291.1-3"/>
    <property type="match status" value="1"/>
</dbReference>
<dbReference type="InterPro" id="IPR001680">
    <property type="entry name" value="WD40_rpt"/>
</dbReference>
<dbReference type="Gene3D" id="3.30.1360.120">
    <property type="entry name" value="Probable tRNA modification gtpase trme, domain 1"/>
    <property type="match status" value="1"/>
</dbReference>
<dbReference type="Pfam" id="PF12631">
    <property type="entry name" value="MnmE_helical"/>
    <property type="match status" value="1"/>
</dbReference>
<feature type="repeat" description="WD" evidence="8">
    <location>
        <begin position="1173"/>
        <end position="1205"/>
    </location>
</feature>
<evidence type="ECO:0000256" key="9">
    <source>
        <dbReference type="SAM" id="MobiDB-lite"/>
    </source>
</evidence>
<dbReference type="VEuPathDB" id="FungiDB:PC110_g7358"/>
<organism evidence="16 17">
    <name type="scientific">Phytophthora cactorum</name>
    <dbReference type="NCBI Taxonomy" id="29920"/>
    <lineage>
        <taxon>Eukaryota</taxon>
        <taxon>Sar</taxon>
        <taxon>Stramenopiles</taxon>
        <taxon>Oomycota</taxon>
        <taxon>Peronosporomycetes</taxon>
        <taxon>Peronosporales</taxon>
        <taxon>Peronosporaceae</taxon>
        <taxon>Phytophthora</taxon>
    </lineage>
</organism>
<comment type="subcellular location">
    <subcellularLocation>
        <location evidence="1">Mitochondrion</location>
    </subcellularLocation>
</comment>
<dbReference type="Proteomes" id="UP000774804">
    <property type="component" value="Unassembled WGS sequence"/>
</dbReference>
<dbReference type="PROSITE" id="PS50082">
    <property type="entry name" value="WD_REPEATS_2"/>
    <property type="match status" value="3"/>
</dbReference>
<feature type="repeat" description="WD" evidence="8">
    <location>
        <begin position="1122"/>
        <end position="1153"/>
    </location>
</feature>
<evidence type="ECO:0000313" key="12">
    <source>
        <dbReference type="EMBL" id="KAG2943799.1"/>
    </source>
</evidence>
<dbReference type="SUPFAM" id="SSF52540">
    <property type="entry name" value="P-loop containing nucleoside triphosphate hydrolases"/>
    <property type="match status" value="1"/>
</dbReference>
<dbReference type="InterPro" id="IPR027368">
    <property type="entry name" value="MnmE_dom2"/>
</dbReference>
<evidence type="ECO:0000313" key="17">
    <source>
        <dbReference type="Proteomes" id="UP000251314"/>
    </source>
</evidence>
<evidence type="ECO:0000256" key="4">
    <source>
        <dbReference type="ARBA" id="ARBA00022694"/>
    </source>
</evidence>
<dbReference type="EMBL" id="RCMI01000007">
    <property type="protein sequence ID" value="KAG2943799.1"/>
    <property type="molecule type" value="Genomic_DNA"/>
</dbReference>
<evidence type="ECO:0000313" key="15">
    <source>
        <dbReference type="EMBL" id="KAG3223506.1"/>
    </source>
</evidence>
<feature type="repeat" description="WD" evidence="8">
    <location>
        <begin position="594"/>
        <end position="629"/>
    </location>
</feature>
<dbReference type="SMART" id="SM00320">
    <property type="entry name" value="WD40"/>
    <property type="match status" value="10"/>
</dbReference>
<feature type="domain" description="TrmE-type G" evidence="10">
    <location>
        <begin position="256"/>
        <end position="417"/>
    </location>
</feature>
<sequence>MLRRLCALRGRAAAARARRFVSSTASTRAGDNDIGVYELDTIYALSSAPGKAGVAVIRISGDQADSCLQQLSKSTALPKPRVAATRKLYHPKTKEHLDDALVLRFPHPKSFTGEDIVELHTHGSVAVVSGVLEALSHVPHCRAAEAGEFTERAFDNNKIDLVQVEGLADLLSAETEAQRGQALRQLSGDIGEIYEGWRDSLVKCLAYTEAMIDFGDDEDDVTDAAYEAAVDRVRALADSIRGHMADGRRGEILRSGVQVAILGPPNAGKSSLLNILARRPAAIVSSIAGTTRDVVQVPLNIAGYPVIVSDTAGLRETEDIVEKEGVLRAQQCASDADICVVMMDIQTAGQLHSGEYQSYLRDGAFAVLNKSDQVDESHIASVLETFDSKQRDQLLIVSCAEGDNIDVFVDKLASAVKDKLAVSAGGSTNGALITRERHRQNLVECLSCLDRFLADPYQSEIAAEDLRRAVMAIGRILGRIDVEDVLDGMIEFTAWEAYAYEDNSTINSASSEGTSRSSSKSESGQDVQSVYGSNRIDRVVLAEHLPQISDKALTFESYHIHPNKGIFGGRHDGAIMHWGLSPSQSVTIPSANTMRGHTRAVITLDFAPDLGPEGLLFSGSADRSIKIWDPWGGNDTPLPTKSGYACVQTLTEHSGSVVCVRILAQQNHGIVSCSLDRTVKTWYPAEGRALLLYPWYLPAQSISQPGSSWPSALCVRSGTLFVGNSAGVISVYAHSCDNENAVVPESVLDTVDDKQLSDQLDTRFHFGLKRKFSHFHSLGISSLQMIADNCFVVSLGYDEKAQVIDAISGALSSTICSASAARFISCTWDERGHILLLGDAAGYIHLWNIFEDKLVGKKQMVSTMPLAIVGMHSLSDTAAGDFLLTGLANGVKQWLCNRNVGYVNCSGHSDAVVAVVVIDSDISSFAKDEDDLAEQFNERGRDLPLLDAVESAKTCQFFSASLDGSIRCWDSYEMKMSFSFEEEDSEITCMVASKKFHKLFTGHDGGFVKVWSIHAGEMSTLPLEGNGPVTCLAAGVVRDQEVLLAGRADGCVSVWEVNHDGVSRAVPFQPTLLPEKQGEVTSLAFCKGNFLAQEGQEFFVVGYFTGQIVIWSFAKKAVVCSFRAHSDAVCSLALHGCFLFSGSDDTLLRVWNMFNLPETYELGVLRPPSSPSSSGSGSPIVCLDVVPFRGLVLSAAADGTLIVWDYTAFEDENAFDAYGKIMFRAKVDGCVKYLQCWSDRKSMICGTSEGKLIVFDLPSEFFYSPPELTECPA</sequence>
<evidence type="ECO:0000256" key="6">
    <source>
        <dbReference type="ARBA" id="ARBA00022741"/>
    </source>
</evidence>
<dbReference type="InterPro" id="IPR006073">
    <property type="entry name" value="GTP-bd"/>
</dbReference>
<evidence type="ECO:0000313" key="14">
    <source>
        <dbReference type="EMBL" id="KAG2991833.1"/>
    </source>
</evidence>
<dbReference type="Pfam" id="PF10396">
    <property type="entry name" value="TrmE_N"/>
    <property type="match status" value="1"/>
</dbReference>
<dbReference type="HAMAP" id="MF_00379">
    <property type="entry name" value="GTPase_MnmE"/>
    <property type="match status" value="1"/>
</dbReference>
<evidence type="ECO:0000259" key="10">
    <source>
        <dbReference type="PROSITE" id="PS51709"/>
    </source>
</evidence>
<comment type="similarity">
    <text evidence="2">Belongs to the TRAFAC class TrmE-Era-EngA-EngB-Septin-like GTPase superfamily. TrmE GTPase family.</text>
</comment>
<dbReference type="GO" id="GO:0002098">
    <property type="term" value="P:tRNA wobble uridine modification"/>
    <property type="evidence" value="ECO:0007669"/>
    <property type="project" value="TreeGrafter"/>
</dbReference>
<dbReference type="CDD" id="cd14858">
    <property type="entry name" value="TrmE_N"/>
    <property type="match status" value="1"/>
</dbReference>
<dbReference type="InterPro" id="IPR031168">
    <property type="entry name" value="G_TrmE"/>
</dbReference>
<keyword evidence="6" id="KW-0547">Nucleotide-binding</keyword>
<dbReference type="InterPro" id="IPR036322">
    <property type="entry name" value="WD40_repeat_dom_sf"/>
</dbReference>
<dbReference type="GO" id="GO:0003924">
    <property type="term" value="F:GTPase activity"/>
    <property type="evidence" value="ECO:0007669"/>
    <property type="project" value="InterPro"/>
</dbReference>
<dbReference type="Proteomes" id="UP000736787">
    <property type="component" value="Unassembled WGS sequence"/>
</dbReference>
<dbReference type="InterPro" id="IPR004520">
    <property type="entry name" value="GTPase_MnmE"/>
</dbReference>
<evidence type="ECO:0000313" key="16">
    <source>
        <dbReference type="EMBL" id="RAW36356.1"/>
    </source>
</evidence>
<dbReference type="PROSITE" id="PS51709">
    <property type="entry name" value="G_TRME"/>
    <property type="match status" value="1"/>
</dbReference>
<dbReference type="InterPro" id="IPR025867">
    <property type="entry name" value="MnmE_helical"/>
</dbReference>
<accession>A0A329SJX5</accession>
<dbReference type="EMBL" id="RCMV01000142">
    <property type="protein sequence ID" value="KAG3223506.1"/>
    <property type="molecule type" value="Genomic_DNA"/>
</dbReference>
<dbReference type="GO" id="GO:0005739">
    <property type="term" value="C:mitochondrion"/>
    <property type="evidence" value="ECO:0007669"/>
    <property type="project" value="UniProtKB-SubCell"/>
</dbReference>
<dbReference type="FunFam" id="3.30.1360.120:FF:000007">
    <property type="entry name" value="tRNA modification GTPase GTPBP3, mitochondrial"/>
    <property type="match status" value="1"/>
</dbReference>
<keyword evidence="17" id="KW-1185">Reference proteome</keyword>
<dbReference type="Proteomes" id="UP000697107">
    <property type="component" value="Unassembled WGS sequence"/>
</dbReference>
<dbReference type="InterPro" id="IPR015943">
    <property type="entry name" value="WD40/YVTN_repeat-like_dom_sf"/>
</dbReference>
<dbReference type="Proteomes" id="UP000760860">
    <property type="component" value="Unassembled WGS sequence"/>
</dbReference>
<dbReference type="EMBL" id="MJFZ01000141">
    <property type="protein sequence ID" value="RAW36356.1"/>
    <property type="molecule type" value="Genomic_DNA"/>
</dbReference>
<name>A0A329SJX5_9STRA</name>
<dbReference type="Gene3D" id="3.40.50.300">
    <property type="entry name" value="P-loop containing nucleotide triphosphate hydrolases"/>
    <property type="match status" value="1"/>
</dbReference>
<dbReference type="Gene3D" id="1.20.120.430">
    <property type="entry name" value="tRNA modification GTPase MnmE domain 2"/>
    <property type="match status" value="1"/>
</dbReference>
<dbReference type="Proteomes" id="UP000735874">
    <property type="component" value="Unassembled WGS sequence"/>
</dbReference>
<dbReference type="InterPro" id="IPR019775">
    <property type="entry name" value="WD40_repeat_CS"/>
</dbReference>
<dbReference type="InterPro" id="IPR018948">
    <property type="entry name" value="GTP-bd_TrmE_N"/>
</dbReference>
<reference evidence="16 17" key="1">
    <citation type="submission" date="2018-01" db="EMBL/GenBank/DDBJ databases">
        <title>Draft genome of the strawberry crown rot pathogen Phytophthora cactorum.</title>
        <authorList>
            <person name="Armitage A.D."/>
            <person name="Lysoe E."/>
            <person name="Nellist C.F."/>
            <person name="Harrison R.J."/>
            <person name="Brurberg M.B."/>
        </authorList>
    </citation>
    <scope>NUCLEOTIDE SEQUENCE [LARGE SCALE GENOMIC DNA]</scope>
    <source>
        <strain evidence="16 17">10300</strain>
    </source>
</reference>
<dbReference type="PANTHER" id="PTHR42714:SF2">
    <property type="entry name" value="TRNA MODIFICATION GTPASE GTPBP3, MITOCHONDRIAL"/>
    <property type="match status" value="1"/>
</dbReference>
<gene>
    <name evidence="16" type="ORF">PC110_g7358</name>
    <name evidence="11" type="ORF">PC113_g1255</name>
    <name evidence="12" type="ORF">PC115_g630</name>
    <name evidence="13" type="ORF">PC117_g851</name>
    <name evidence="14" type="ORF">PC118_g4916</name>
    <name evidence="15" type="ORF">PC129_g5816</name>
</gene>
<dbReference type="Proteomes" id="UP000251314">
    <property type="component" value="Unassembled WGS sequence"/>
</dbReference>
<dbReference type="PROSITE" id="PS50294">
    <property type="entry name" value="WD_REPEATS_REGION"/>
    <property type="match status" value="2"/>
</dbReference>
<dbReference type="CDD" id="cd04164">
    <property type="entry name" value="trmE"/>
    <property type="match status" value="1"/>
</dbReference>
<dbReference type="SUPFAM" id="SSF50978">
    <property type="entry name" value="WD40 repeat-like"/>
    <property type="match status" value="2"/>
</dbReference>
<protein>
    <submittedName>
        <fullName evidence="16">tRNA modification GTPase</fullName>
    </submittedName>
</protein>
<reference evidence="15" key="2">
    <citation type="submission" date="2018-05" db="EMBL/GenBank/DDBJ databases">
        <title>Effector identification in a new, highly contiguous assembly of the strawberry crown rot pathogen Phytophthora cactorum.</title>
        <authorList>
            <person name="Armitage A.D."/>
            <person name="Nellist C.F."/>
            <person name="Bates H."/>
            <person name="Vickerstaff R.J."/>
            <person name="Harrison R.J."/>
        </authorList>
    </citation>
    <scope>NUCLEOTIDE SEQUENCE</scope>
    <source>
        <strain evidence="11">15-7</strain>
        <strain evidence="12">4032</strain>
        <strain evidence="13">4040</strain>
        <strain evidence="14">P415</strain>
        <strain evidence="15">P421</strain>
    </source>
</reference>
<proteinExistence type="inferred from homology"/>
<dbReference type="GO" id="GO:0005525">
    <property type="term" value="F:GTP binding"/>
    <property type="evidence" value="ECO:0007669"/>
    <property type="project" value="UniProtKB-KW"/>
</dbReference>
<dbReference type="STRING" id="29920.A0A329SJX5"/>
<dbReference type="AlphaFoldDB" id="A0A329SJX5"/>
<evidence type="ECO:0000256" key="7">
    <source>
        <dbReference type="ARBA" id="ARBA00023134"/>
    </source>
</evidence>
<dbReference type="NCBIfam" id="TIGR00231">
    <property type="entry name" value="small_GTP"/>
    <property type="match status" value="1"/>
</dbReference>
<evidence type="ECO:0000256" key="3">
    <source>
        <dbReference type="ARBA" id="ARBA00022574"/>
    </source>
</evidence>
<dbReference type="InterPro" id="IPR005225">
    <property type="entry name" value="Small_GTP-bd"/>
</dbReference>
<keyword evidence="3 8" id="KW-0853">WD repeat</keyword>
<dbReference type="PANTHER" id="PTHR42714">
    <property type="entry name" value="TRNA MODIFICATION GTPASE GTPBP3"/>
    <property type="match status" value="1"/>
</dbReference>
<evidence type="ECO:0000256" key="8">
    <source>
        <dbReference type="PROSITE-ProRule" id="PRU00221"/>
    </source>
</evidence>
<keyword evidence="4" id="KW-0819">tRNA processing</keyword>
<dbReference type="EMBL" id="RCMK01000009">
    <property type="protein sequence ID" value="KAG2954877.1"/>
    <property type="molecule type" value="Genomic_DNA"/>
</dbReference>